<dbReference type="PANTHER" id="PTHR39165:SF1">
    <property type="entry name" value="DUF456 DOMAIN-CONTAINING PROTEIN"/>
    <property type="match status" value="1"/>
</dbReference>
<feature type="transmembrane region" description="Helical" evidence="1">
    <location>
        <begin position="133"/>
        <end position="158"/>
    </location>
</feature>
<evidence type="ECO:0000313" key="2">
    <source>
        <dbReference type="EMBL" id="PJE59925.1"/>
    </source>
</evidence>
<feature type="transmembrane region" description="Helical" evidence="1">
    <location>
        <begin position="82"/>
        <end position="113"/>
    </location>
</feature>
<dbReference type="Pfam" id="PF04306">
    <property type="entry name" value="DUF456"/>
    <property type="match status" value="1"/>
</dbReference>
<organism evidence="2 3">
    <name type="scientific">Candidatus Portnoybacteria bacterium CG10_big_fil_rev_8_21_14_0_10_44_7</name>
    <dbReference type="NCBI Taxonomy" id="1974816"/>
    <lineage>
        <taxon>Bacteria</taxon>
        <taxon>Candidatus Portnoyibacteriota</taxon>
    </lineage>
</organism>
<accession>A0A2M8KJ34</accession>
<dbReference type="AlphaFoldDB" id="A0A2M8KJ34"/>
<evidence type="ECO:0000313" key="3">
    <source>
        <dbReference type="Proteomes" id="UP000231086"/>
    </source>
</evidence>
<keyword evidence="1" id="KW-0812">Transmembrane</keyword>
<dbReference type="EMBL" id="PFEA01000019">
    <property type="protein sequence ID" value="PJE59925.1"/>
    <property type="molecule type" value="Genomic_DNA"/>
</dbReference>
<sequence>MSIVLWLIISLCFLIGVLGSLLPFVPAPLFLLGGILVFVFWQGVAALGWGNLLFLAGLSVLAMLADNLASLWGAKKHGASKIGLLGALLGALLGLFVGGPLGALLGPLLGAFLFELAASGSWVKARQISWGTFLGFLTGIFARFIIALVVVIWFLAVVF</sequence>
<reference evidence="3" key="1">
    <citation type="submission" date="2017-09" db="EMBL/GenBank/DDBJ databases">
        <title>Depth-based differentiation of microbial function through sediment-hosted aquifers and enrichment of novel symbionts in the deep terrestrial subsurface.</title>
        <authorList>
            <person name="Probst A.J."/>
            <person name="Ladd B."/>
            <person name="Jarett J.K."/>
            <person name="Geller-Mcgrath D.E."/>
            <person name="Sieber C.M.K."/>
            <person name="Emerson J.B."/>
            <person name="Anantharaman K."/>
            <person name="Thomas B.C."/>
            <person name="Malmstrom R."/>
            <person name="Stieglmeier M."/>
            <person name="Klingl A."/>
            <person name="Woyke T."/>
            <person name="Ryan C.M."/>
            <person name="Banfield J.F."/>
        </authorList>
    </citation>
    <scope>NUCLEOTIDE SEQUENCE [LARGE SCALE GENOMIC DNA]</scope>
</reference>
<protein>
    <submittedName>
        <fullName evidence="2">DUF456 domain-containing protein</fullName>
    </submittedName>
</protein>
<keyword evidence="1" id="KW-0472">Membrane</keyword>
<comment type="caution">
    <text evidence="2">The sequence shown here is derived from an EMBL/GenBank/DDBJ whole genome shotgun (WGS) entry which is preliminary data.</text>
</comment>
<name>A0A2M8KJ34_9BACT</name>
<proteinExistence type="predicted"/>
<gene>
    <name evidence="2" type="ORF">COU85_00960</name>
</gene>
<evidence type="ECO:0000256" key="1">
    <source>
        <dbReference type="SAM" id="Phobius"/>
    </source>
</evidence>
<dbReference type="InterPro" id="IPR007403">
    <property type="entry name" value="DUF456"/>
</dbReference>
<feature type="transmembrane region" description="Helical" evidence="1">
    <location>
        <begin position="29"/>
        <end position="61"/>
    </location>
</feature>
<dbReference type="PANTHER" id="PTHR39165">
    <property type="entry name" value="IG HYPOTHETICAL 17883"/>
    <property type="match status" value="1"/>
</dbReference>
<keyword evidence="1" id="KW-1133">Transmembrane helix</keyword>
<dbReference type="Proteomes" id="UP000231086">
    <property type="component" value="Unassembled WGS sequence"/>
</dbReference>